<keyword evidence="3" id="KW-1185">Reference proteome</keyword>
<dbReference type="AlphaFoldDB" id="A0A9P1H0L9"/>
<evidence type="ECO:0000313" key="3">
    <source>
        <dbReference type="Proteomes" id="UP000838763"/>
    </source>
</evidence>
<feature type="compositionally biased region" description="Basic and acidic residues" evidence="1">
    <location>
        <begin position="178"/>
        <end position="207"/>
    </location>
</feature>
<reference evidence="2" key="1">
    <citation type="submission" date="2022-11" db="EMBL/GenBank/DDBJ databases">
        <authorList>
            <person name="Scott C."/>
            <person name="Bruce N."/>
        </authorList>
    </citation>
    <scope>NUCLEOTIDE SEQUENCE</scope>
</reference>
<feature type="compositionally biased region" description="Low complexity" evidence="1">
    <location>
        <begin position="9"/>
        <end position="19"/>
    </location>
</feature>
<accession>A0A9P1H0L9</accession>
<proteinExistence type="predicted"/>
<evidence type="ECO:0000256" key="1">
    <source>
        <dbReference type="SAM" id="MobiDB-lite"/>
    </source>
</evidence>
<comment type="caution">
    <text evidence="2">The sequence shown here is derived from an EMBL/GenBank/DDBJ whole genome shotgun (WGS) entry which is preliminary data.</text>
</comment>
<evidence type="ECO:0000313" key="2">
    <source>
        <dbReference type="EMBL" id="CAI4213788.1"/>
    </source>
</evidence>
<name>A0A9P1H0L9_9PEZI</name>
<dbReference type="Proteomes" id="UP000838763">
    <property type="component" value="Unassembled WGS sequence"/>
</dbReference>
<gene>
    <name evidence="2" type="ORF">PPNO1_LOCUS3533</name>
</gene>
<feature type="region of interest" description="Disordered" evidence="1">
    <location>
        <begin position="1"/>
        <end position="74"/>
    </location>
</feature>
<feature type="compositionally biased region" description="Basic and acidic residues" evidence="1">
    <location>
        <begin position="25"/>
        <end position="42"/>
    </location>
</feature>
<feature type="region of interest" description="Disordered" evidence="1">
    <location>
        <begin position="129"/>
        <end position="207"/>
    </location>
</feature>
<protein>
    <submittedName>
        <fullName evidence="2">Uncharacterized protein</fullName>
    </submittedName>
</protein>
<sequence>MASSDKSRSSSSRPSFFSRNKNKHDRPNYDDGRHLSSFDYHDSGASSSRTSHHHRNSSAVSIDRADTPDSGLNMTAGVITSIPYDSIRHDSRSPSTPTTTTLNLARAAASPCPITLTRASEITTNTLPLILPPCRTRPPPPFGGAPTSPSRREPRHGLARDKLPAASGPASAMVRPRLRADEPWQQHDQHPIRLLRHDNGEDVGRQC</sequence>
<organism evidence="2 3">
    <name type="scientific">Parascedosporium putredinis</name>
    <dbReference type="NCBI Taxonomy" id="1442378"/>
    <lineage>
        <taxon>Eukaryota</taxon>
        <taxon>Fungi</taxon>
        <taxon>Dikarya</taxon>
        <taxon>Ascomycota</taxon>
        <taxon>Pezizomycotina</taxon>
        <taxon>Sordariomycetes</taxon>
        <taxon>Hypocreomycetidae</taxon>
        <taxon>Microascales</taxon>
        <taxon>Microascaceae</taxon>
        <taxon>Parascedosporium</taxon>
    </lineage>
</organism>
<dbReference type="EMBL" id="CALLCH030000009">
    <property type="protein sequence ID" value="CAI4213788.1"/>
    <property type="molecule type" value="Genomic_DNA"/>
</dbReference>
<feature type="compositionally biased region" description="Basic and acidic residues" evidence="1">
    <location>
        <begin position="150"/>
        <end position="163"/>
    </location>
</feature>